<protein>
    <submittedName>
        <fullName evidence="1">Formate dehydrogenase subunit gamma</fullName>
    </submittedName>
</protein>
<keyword evidence="2" id="KW-1185">Reference proteome</keyword>
<reference evidence="1" key="1">
    <citation type="submission" date="2019-05" db="EMBL/GenBank/DDBJ databases">
        <title>Revised genome assembly of Burkholderiaceae (previously Ralstonia) sp. PBA.</title>
        <authorList>
            <person name="Gan H.M."/>
        </authorList>
    </citation>
    <scope>NUCLEOTIDE SEQUENCE</scope>
    <source>
        <strain evidence="1">PBA</strain>
    </source>
</reference>
<evidence type="ECO:0000313" key="2">
    <source>
        <dbReference type="Proteomes" id="UP000004277"/>
    </source>
</evidence>
<accession>A0ACD3SNK9</accession>
<evidence type="ECO:0000313" key="1">
    <source>
        <dbReference type="EMBL" id="TMS57775.1"/>
    </source>
</evidence>
<dbReference type="EMBL" id="AKCV02000020">
    <property type="protein sequence ID" value="TMS57775.1"/>
    <property type="molecule type" value="Genomic_DNA"/>
</dbReference>
<gene>
    <name evidence="1" type="ORF">MW7_011000</name>
</gene>
<comment type="caution">
    <text evidence="1">The sequence shown here is derived from an EMBL/GenBank/DDBJ whole genome shotgun (WGS) entry which is preliminary data.</text>
</comment>
<organism evidence="1 2">
    <name type="scientific">Imbroritus primus</name>
    <dbReference type="NCBI Taxonomy" id="3058603"/>
    <lineage>
        <taxon>Bacteria</taxon>
        <taxon>Pseudomonadati</taxon>
        <taxon>Pseudomonadota</taxon>
        <taxon>Betaproteobacteria</taxon>
        <taxon>Burkholderiales</taxon>
        <taxon>Burkholderiaceae</taxon>
        <taxon>Imbroritus</taxon>
    </lineage>
</organism>
<sequence length="155" mass="17101">MQRIWEIAQAHRQMPGALLPMLHALQDEFRYVPDEAVAVIASTLNLSRAEVHGVISFYHHFRRHAPGRHVVQICRAEACQSMGAAALEAHAKHMLGCDYHETSADNAVTLEPVYCLGNCACGPSMVVDDEVVGRVDTATFDAYLQELRGTTREAS</sequence>
<dbReference type="Proteomes" id="UP000004277">
    <property type="component" value="Unassembled WGS sequence"/>
</dbReference>
<name>A0ACD3SNK9_9BURK</name>
<proteinExistence type="predicted"/>